<feature type="domain" description="TadE-like" evidence="2">
    <location>
        <begin position="21"/>
        <end position="63"/>
    </location>
</feature>
<protein>
    <submittedName>
        <fullName evidence="3">Flp pilus assembly protein TadG</fullName>
    </submittedName>
</protein>
<keyword evidence="1" id="KW-0472">Membrane</keyword>
<feature type="transmembrane region" description="Helical" evidence="1">
    <location>
        <begin position="21"/>
        <end position="42"/>
    </location>
</feature>
<evidence type="ECO:0000313" key="4">
    <source>
        <dbReference type="Proteomes" id="UP000531216"/>
    </source>
</evidence>
<gene>
    <name evidence="3" type="ORF">GGR05_004416</name>
</gene>
<evidence type="ECO:0000256" key="1">
    <source>
        <dbReference type="SAM" id="Phobius"/>
    </source>
</evidence>
<keyword evidence="4" id="KW-1185">Reference proteome</keyword>
<keyword evidence="1" id="KW-0812">Transmembrane</keyword>
<dbReference type="AlphaFoldDB" id="A0A7W6C0M7"/>
<evidence type="ECO:0000259" key="2">
    <source>
        <dbReference type="Pfam" id="PF07811"/>
    </source>
</evidence>
<organism evidence="3 4">
    <name type="scientific">Aureimonas phyllosphaerae</name>
    <dbReference type="NCBI Taxonomy" id="1166078"/>
    <lineage>
        <taxon>Bacteria</taxon>
        <taxon>Pseudomonadati</taxon>
        <taxon>Pseudomonadota</taxon>
        <taxon>Alphaproteobacteria</taxon>
        <taxon>Hyphomicrobiales</taxon>
        <taxon>Aurantimonadaceae</taxon>
        <taxon>Aureimonas</taxon>
    </lineage>
</organism>
<sequence length="145" mass="15372">MATQHRSRSGFRQFIQRERSGSIAIEFAALAPLLLLLIFGTLRIGHAIGVQHALSQLAASAARQALPSGNAVDREGAVRTFIRDSAGSFALLDPSRIDLAVNETSSSLVVSVSMDVSHIPDIPIVSAAFRFPAQQSASAVIAVQH</sequence>
<accession>A0A7W6C0M7</accession>
<reference evidence="3 4" key="1">
    <citation type="submission" date="2020-08" db="EMBL/GenBank/DDBJ databases">
        <title>Genomic Encyclopedia of Type Strains, Phase IV (KMG-IV): sequencing the most valuable type-strain genomes for metagenomic binning, comparative biology and taxonomic classification.</title>
        <authorList>
            <person name="Goeker M."/>
        </authorList>
    </citation>
    <scope>NUCLEOTIDE SEQUENCE [LARGE SCALE GENOMIC DNA]</scope>
    <source>
        <strain evidence="3 4">DSM 25024</strain>
    </source>
</reference>
<comment type="caution">
    <text evidence="3">The sequence shown here is derived from an EMBL/GenBank/DDBJ whole genome shotgun (WGS) entry which is preliminary data.</text>
</comment>
<dbReference type="Proteomes" id="UP000531216">
    <property type="component" value="Unassembled WGS sequence"/>
</dbReference>
<dbReference type="EMBL" id="JACIDO010000023">
    <property type="protein sequence ID" value="MBB3938245.1"/>
    <property type="molecule type" value="Genomic_DNA"/>
</dbReference>
<keyword evidence="1" id="KW-1133">Transmembrane helix</keyword>
<evidence type="ECO:0000313" key="3">
    <source>
        <dbReference type="EMBL" id="MBB3938245.1"/>
    </source>
</evidence>
<dbReference type="Pfam" id="PF07811">
    <property type="entry name" value="TadE"/>
    <property type="match status" value="1"/>
</dbReference>
<name>A0A7W6C0M7_9HYPH</name>
<dbReference type="InterPro" id="IPR012495">
    <property type="entry name" value="TadE-like_dom"/>
</dbReference>
<proteinExistence type="predicted"/>
<dbReference type="RefSeq" id="WP_090966926.1">
    <property type="nucleotide sequence ID" value="NZ_FOOA01000044.1"/>
</dbReference>